<feature type="domain" description="CCT" evidence="5">
    <location>
        <begin position="308"/>
        <end position="350"/>
    </location>
</feature>
<sequence>MNHKCPLCQAYGWNCDLCSSMGPPIQDLPSYSPCPSIPEFSRIWSSVLDVSSDAPSHWPTPSSINTDSISFSDVDSPQLLPAKFNDCSKFDPWIAAPASSFTLNPSYHLPLSRPQPSFLSDDSNLPKGCSDLKDVETHENNDICEGLNLGDASLNLETEEELFGCSQGTMKCHFGAGELECFLMGKNLSTESNGPVENTVENPVEDSLSGQQDFMGFQSSQVGLSMNTIQNGNSTCMVMNPSCNGNLNIGFPTTAQVHSTISLSLSNITGESSGTDYQDCGLSPGFLGETSWDPSMEAIVPQVKDRNRDKAKMRYNEKKKTRTFGKQIRYASRKARADTRKRVKGRFVKAGEAYDYDPLVTRNFEP</sequence>
<dbReference type="PANTHER" id="PTHR31717:SF46">
    <property type="entry name" value="CCT MOTIF FAMILY PROTEIN-RELATED"/>
    <property type="match status" value="1"/>
</dbReference>
<protein>
    <submittedName>
        <fullName evidence="7">Zinc finger protein CONSTANS-LIKE 12-like</fullName>
    </submittedName>
</protein>
<reference evidence="7" key="1">
    <citation type="submission" date="2025-08" db="UniProtKB">
        <authorList>
            <consortium name="RefSeq"/>
        </authorList>
    </citation>
    <scope>IDENTIFICATION</scope>
    <source>
        <tissue evidence="7">Young leaves</tissue>
    </source>
</reference>
<dbReference type="GO" id="GO:0005634">
    <property type="term" value="C:nucleus"/>
    <property type="evidence" value="ECO:0007669"/>
    <property type="project" value="UniProtKB-SubCell"/>
</dbReference>
<keyword evidence="3 4" id="KW-0539">Nucleus</keyword>
<proteinExistence type="predicted"/>
<dbReference type="Pfam" id="PF06203">
    <property type="entry name" value="CCT"/>
    <property type="match status" value="1"/>
</dbReference>
<dbReference type="AlphaFoldDB" id="A0A6J1I7M7"/>
<evidence type="ECO:0000256" key="4">
    <source>
        <dbReference type="PROSITE-ProRule" id="PRU00357"/>
    </source>
</evidence>
<evidence type="ECO:0000313" key="6">
    <source>
        <dbReference type="Proteomes" id="UP000504608"/>
    </source>
</evidence>
<comment type="subcellular location">
    <subcellularLocation>
        <location evidence="1 4">Nucleus</location>
    </subcellularLocation>
</comment>
<evidence type="ECO:0000256" key="1">
    <source>
        <dbReference type="ARBA" id="ARBA00004123"/>
    </source>
</evidence>
<evidence type="ECO:0000259" key="5">
    <source>
        <dbReference type="PROSITE" id="PS51017"/>
    </source>
</evidence>
<dbReference type="KEGG" id="cmax:111469877"/>
<accession>A0A6J1I7M7</accession>
<keyword evidence="6" id="KW-1185">Reference proteome</keyword>
<dbReference type="Proteomes" id="UP000504608">
    <property type="component" value="Unplaced"/>
</dbReference>
<dbReference type="RefSeq" id="XP_022971109.1">
    <property type="nucleotide sequence ID" value="XM_023115341.1"/>
</dbReference>
<organism evidence="6 7">
    <name type="scientific">Cucurbita maxima</name>
    <name type="common">Pumpkin</name>
    <name type="synonym">Winter squash</name>
    <dbReference type="NCBI Taxonomy" id="3661"/>
    <lineage>
        <taxon>Eukaryota</taxon>
        <taxon>Viridiplantae</taxon>
        <taxon>Streptophyta</taxon>
        <taxon>Embryophyta</taxon>
        <taxon>Tracheophyta</taxon>
        <taxon>Spermatophyta</taxon>
        <taxon>Magnoliopsida</taxon>
        <taxon>eudicotyledons</taxon>
        <taxon>Gunneridae</taxon>
        <taxon>Pentapetalae</taxon>
        <taxon>rosids</taxon>
        <taxon>fabids</taxon>
        <taxon>Cucurbitales</taxon>
        <taxon>Cucurbitaceae</taxon>
        <taxon>Cucurbiteae</taxon>
        <taxon>Cucurbita</taxon>
    </lineage>
</organism>
<evidence type="ECO:0000313" key="7">
    <source>
        <dbReference type="RefSeq" id="XP_022971109.1"/>
    </source>
</evidence>
<dbReference type="GeneID" id="111469877"/>
<dbReference type="PROSITE" id="PS51017">
    <property type="entry name" value="CCT"/>
    <property type="match status" value="1"/>
</dbReference>
<dbReference type="PANTHER" id="PTHR31717">
    <property type="entry name" value="ZINC FINGER PROTEIN CONSTANS-LIKE 10"/>
    <property type="match status" value="1"/>
</dbReference>
<name>A0A6J1I7M7_CUCMA</name>
<evidence type="ECO:0000256" key="2">
    <source>
        <dbReference type="ARBA" id="ARBA00022737"/>
    </source>
</evidence>
<dbReference type="InterPro" id="IPR010402">
    <property type="entry name" value="CCT_domain"/>
</dbReference>
<dbReference type="OrthoDB" id="153872at2759"/>
<evidence type="ECO:0000256" key="3">
    <source>
        <dbReference type="ARBA" id="ARBA00023242"/>
    </source>
</evidence>
<gene>
    <name evidence="7" type="primary">LOC111469877</name>
</gene>
<keyword evidence="2" id="KW-0677">Repeat</keyword>